<sequence>MSAQGEPPTPQSGQEESVAQVARGEASSFHTLAQGQHDEESAGDDVEDRAAPSHEDLGLQPIRATQLPTIKNLIQPADGVSDSQPQARSAQKDPKVPIVKNGQENTPLVEKEYLPSTSTLHEQGCGLDGALSGDSNVGAVVGDRQKLGSVNNSVIADPLDFWRRLVLRIYGPPPDDATSARINETEEAEIVLQAQRAATEQIAKKTGNNVKGTQQKPVPLSLATQSRLPLAFVGNWEGAVAYGRRVTEKPKWLPVDDETIEKILANPEPWI</sequence>
<accession>A0A1Y1YCJ4</accession>
<evidence type="ECO:0000313" key="3">
    <source>
        <dbReference type="Proteomes" id="UP000193144"/>
    </source>
</evidence>
<dbReference type="EMBL" id="MCFA01000272">
    <property type="protein sequence ID" value="ORX95692.1"/>
    <property type="molecule type" value="Genomic_DNA"/>
</dbReference>
<gene>
    <name evidence="2" type="ORF">BCR34DRAFT_193874</name>
</gene>
<evidence type="ECO:0000256" key="1">
    <source>
        <dbReference type="SAM" id="MobiDB-lite"/>
    </source>
</evidence>
<dbReference type="Proteomes" id="UP000193144">
    <property type="component" value="Unassembled WGS sequence"/>
</dbReference>
<feature type="region of interest" description="Disordered" evidence="1">
    <location>
        <begin position="1"/>
        <end position="101"/>
    </location>
</feature>
<keyword evidence="3" id="KW-1185">Reference proteome</keyword>
<organism evidence="2 3">
    <name type="scientific">Clohesyomyces aquaticus</name>
    <dbReference type="NCBI Taxonomy" id="1231657"/>
    <lineage>
        <taxon>Eukaryota</taxon>
        <taxon>Fungi</taxon>
        <taxon>Dikarya</taxon>
        <taxon>Ascomycota</taxon>
        <taxon>Pezizomycotina</taxon>
        <taxon>Dothideomycetes</taxon>
        <taxon>Pleosporomycetidae</taxon>
        <taxon>Pleosporales</taxon>
        <taxon>Lindgomycetaceae</taxon>
        <taxon>Clohesyomyces</taxon>
    </lineage>
</organism>
<evidence type="ECO:0000313" key="2">
    <source>
        <dbReference type="EMBL" id="ORX95692.1"/>
    </source>
</evidence>
<dbReference type="AlphaFoldDB" id="A0A1Y1YCJ4"/>
<name>A0A1Y1YCJ4_9PLEO</name>
<reference evidence="2 3" key="1">
    <citation type="submission" date="2016-07" db="EMBL/GenBank/DDBJ databases">
        <title>Pervasive Adenine N6-methylation of Active Genes in Fungi.</title>
        <authorList>
            <consortium name="DOE Joint Genome Institute"/>
            <person name="Mondo S.J."/>
            <person name="Dannebaum R.O."/>
            <person name="Kuo R.C."/>
            <person name="Labutti K."/>
            <person name="Haridas S."/>
            <person name="Kuo A."/>
            <person name="Salamov A."/>
            <person name="Ahrendt S.R."/>
            <person name="Lipzen A."/>
            <person name="Sullivan W."/>
            <person name="Andreopoulos W.B."/>
            <person name="Clum A."/>
            <person name="Lindquist E."/>
            <person name="Daum C."/>
            <person name="Ramamoorthy G.K."/>
            <person name="Gryganskyi A."/>
            <person name="Culley D."/>
            <person name="Magnuson J.K."/>
            <person name="James T.Y."/>
            <person name="O'Malley M.A."/>
            <person name="Stajich J.E."/>
            <person name="Spatafora J.W."/>
            <person name="Visel A."/>
            <person name="Grigoriev I.V."/>
        </authorList>
    </citation>
    <scope>NUCLEOTIDE SEQUENCE [LARGE SCALE GENOMIC DNA]</scope>
    <source>
        <strain evidence="2 3">CBS 115471</strain>
    </source>
</reference>
<comment type="caution">
    <text evidence="2">The sequence shown here is derived from an EMBL/GenBank/DDBJ whole genome shotgun (WGS) entry which is preliminary data.</text>
</comment>
<feature type="compositionally biased region" description="Basic and acidic residues" evidence="1">
    <location>
        <begin position="48"/>
        <end position="57"/>
    </location>
</feature>
<protein>
    <submittedName>
        <fullName evidence="2">Uncharacterized protein</fullName>
    </submittedName>
</protein>
<proteinExistence type="predicted"/>